<dbReference type="GO" id="GO:0071006">
    <property type="term" value="C:U2-type catalytic step 1 spliceosome"/>
    <property type="evidence" value="ECO:0007669"/>
    <property type="project" value="UniProtKB-UniRule"/>
</dbReference>
<keyword evidence="12" id="KW-1185">Reference proteome</keyword>
<feature type="binding site" evidence="8">
    <location>
        <position position="82"/>
    </location>
    <ligand>
        <name>Zn(2+)</name>
        <dbReference type="ChEBI" id="CHEBI:29105"/>
    </ligand>
</feature>
<dbReference type="HAMAP" id="MF_03226">
    <property type="entry name" value="YJU2"/>
    <property type="match status" value="1"/>
</dbReference>
<dbReference type="Proteomes" id="UP001337655">
    <property type="component" value="Unassembled WGS sequence"/>
</dbReference>
<feature type="binding site" evidence="8">
    <location>
        <position position="85"/>
    </location>
    <ligand>
        <name>Zn(2+)</name>
        <dbReference type="ChEBI" id="CHEBI:29105"/>
    </ligand>
</feature>
<dbReference type="PANTHER" id="PTHR12111">
    <property type="entry name" value="SPLICING FACTOR YJU2"/>
    <property type="match status" value="1"/>
</dbReference>
<comment type="caution">
    <text evidence="11">The sequence shown here is derived from an EMBL/GenBank/DDBJ whole genome shotgun (WGS) entry which is preliminary data.</text>
</comment>
<keyword evidence="4 8" id="KW-0747">Spliceosome</keyword>
<dbReference type="AlphaFoldDB" id="A0AAV9P2H4"/>
<evidence type="ECO:0000256" key="4">
    <source>
        <dbReference type="ARBA" id="ARBA00022728"/>
    </source>
</evidence>
<keyword evidence="7 8" id="KW-0539">Nucleus</keyword>
<evidence type="ECO:0000256" key="5">
    <source>
        <dbReference type="ARBA" id="ARBA00022833"/>
    </source>
</evidence>
<keyword evidence="9" id="KW-0175">Coiled coil</keyword>
<evidence type="ECO:0000313" key="12">
    <source>
        <dbReference type="Proteomes" id="UP001337655"/>
    </source>
</evidence>
<dbReference type="PANTHER" id="PTHR12111:SF1">
    <property type="entry name" value="SPLICING FACTOR YJU2"/>
    <property type="match status" value="1"/>
</dbReference>
<evidence type="ECO:0000256" key="2">
    <source>
        <dbReference type="ARBA" id="ARBA00022664"/>
    </source>
</evidence>
<dbReference type="EMBL" id="JAVRRT010000013">
    <property type="protein sequence ID" value="KAK5166507.1"/>
    <property type="molecule type" value="Genomic_DNA"/>
</dbReference>
<evidence type="ECO:0000256" key="7">
    <source>
        <dbReference type="ARBA" id="ARBA00023242"/>
    </source>
</evidence>
<evidence type="ECO:0000256" key="6">
    <source>
        <dbReference type="ARBA" id="ARBA00023187"/>
    </source>
</evidence>
<dbReference type="RefSeq" id="XP_064656389.1">
    <property type="nucleotide sequence ID" value="XM_064805284.1"/>
</dbReference>
<proteinExistence type="inferred from homology"/>
<comment type="similarity">
    <text evidence="8">Belongs to the CWC16 family. YJU2 subfamily.</text>
</comment>
<accession>A0AAV9P2H4</accession>
<evidence type="ECO:0000256" key="10">
    <source>
        <dbReference type="SAM" id="MobiDB-lite"/>
    </source>
</evidence>
<dbReference type="InterPro" id="IPR043701">
    <property type="entry name" value="Yju2"/>
</dbReference>
<dbReference type="GeneID" id="89929384"/>
<name>A0AAV9P2H4_9PEZI</name>
<comment type="subunit">
    <text evidence="8">Component of the spliceosome. Present in the activated B complex, the catalytically activated B* complex which catalyzes the branching, the catalytic step 1 C complex catalyzing the exon ligation, and the postcatalytic P complex containing the ligated exons (mRNA) and the excised lariat intron.</text>
</comment>
<feature type="region of interest" description="Disordered" evidence="10">
    <location>
        <begin position="222"/>
        <end position="258"/>
    </location>
</feature>
<keyword evidence="6" id="KW-0508">mRNA splicing</keyword>
<organism evidence="11 12">
    <name type="scientific">Saxophila tyrrhenica</name>
    <dbReference type="NCBI Taxonomy" id="1690608"/>
    <lineage>
        <taxon>Eukaryota</taxon>
        <taxon>Fungi</taxon>
        <taxon>Dikarya</taxon>
        <taxon>Ascomycota</taxon>
        <taxon>Pezizomycotina</taxon>
        <taxon>Dothideomycetes</taxon>
        <taxon>Dothideomycetidae</taxon>
        <taxon>Mycosphaerellales</taxon>
        <taxon>Extremaceae</taxon>
        <taxon>Saxophila</taxon>
    </lineage>
</organism>
<feature type="coiled-coil region" evidence="9">
    <location>
        <begin position="113"/>
        <end position="206"/>
    </location>
</feature>
<feature type="region of interest" description="Disordered" evidence="10">
    <location>
        <begin position="1"/>
        <end position="33"/>
    </location>
</feature>
<comment type="function">
    <text evidence="8">Part of the spliceosome which catalyzes two sequential transesterification reactions, first the excision of the non-coding intron from pre-mRNA and then the ligation of the coding exons to form the mature mRNA. Plays a role in stabilizing the structure of the spliceosome catalytic core and docking of the branch helix into the active site, producing 5'-exon and lariat intron-3'-intermediates.</text>
</comment>
<feature type="binding site" evidence="8">
    <location>
        <position position="49"/>
    </location>
    <ligand>
        <name>Zn(2+)</name>
        <dbReference type="ChEBI" id="CHEBI:29105"/>
    </ligand>
</feature>
<dbReference type="Pfam" id="PF04502">
    <property type="entry name" value="Saf4_Yju2"/>
    <property type="match status" value="1"/>
</dbReference>
<keyword evidence="2" id="KW-0507">mRNA processing</keyword>
<evidence type="ECO:0000256" key="8">
    <source>
        <dbReference type="HAMAP-Rule" id="MF_03226"/>
    </source>
</evidence>
<evidence type="ECO:0000256" key="3">
    <source>
        <dbReference type="ARBA" id="ARBA00022723"/>
    </source>
</evidence>
<sequence>MSERKVLTKYYPPDFDPSKIERRRGPKQTGPKQQTVRLMAPFSMKCTSCGEYIYKGRKFNARKETTEEKYYAITIFRFYIRCTRCSAEITFKTDPKNMDYECERGARRNFEVWREAKLNEETEEERLDRLEREENEKDAMKELEQKTMDAKTEMAVADALDEVRTRNAQRERGGVEGALEGLAGVERRRDEEVERAEREIEEQARLAFQSGTGERVKRVVEEDGEEGGVGGVESQADKDKKAMPPPPAPTFQRQPRKKKDFGAALGIKKKPALVPSCPGLTPFKPPTPLLPRLPRSNLSVYLPPLQNKLPTDLPMKFLALGSLIRIEEFLESPLLGERLDLVRVAFFEADEVVHELVVEMAGLQIEGAIANVQGIDFTTLGSFGEGDDGWGGGVGALLVDFQLVVWYIALRWIHGVVKSKFDYWV</sequence>
<dbReference type="GO" id="GO:0046872">
    <property type="term" value="F:metal ion binding"/>
    <property type="evidence" value="ECO:0007669"/>
    <property type="project" value="UniProtKB-KW"/>
</dbReference>
<dbReference type="InterPro" id="IPR007590">
    <property type="entry name" value="Saf4/Yju2"/>
</dbReference>
<evidence type="ECO:0000313" key="11">
    <source>
        <dbReference type="EMBL" id="KAK5166507.1"/>
    </source>
</evidence>
<comment type="subcellular location">
    <subcellularLocation>
        <location evidence="1 8">Nucleus</location>
    </subcellularLocation>
</comment>
<feature type="binding site" evidence="8">
    <location>
        <position position="46"/>
    </location>
    <ligand>
        <name>Zn(2+)</name>
        <dbReference type="ChEBI" id="CHEBI:29105"/>
    </ligand>
</feature>
<keyword evidence="5 8" id="KW-0862">Zinc</keyword>
<reference evidence="11 12" key="1">
    <citation type="submission" date="2023-08" db="EMBL/GenBank/DDBJ databases">
        <title>Black Yeasts Isolated from many extreme environments.</title>
        <authorList>
            <person name="Coleine C."/>
            <person name="Stajich J.E."/>
            <person name="Selbmann L."/>
        </authorList>
    </citation>
    <scope>NUCLEOTIDE SEQUENCE [LARGE SCALE GENOMIC DNA]</scope>
    <source>
        <strain evidence="11 12">CCFEE 5935</strain>
    </source>
</reference>
<gene>
    <name evidence="11" type="primary">cwf16</name>
    <name evidence="11" type="ORF">LTR77_008050</name>
</gene>
<dbReference type="GO" id="GO:0000349">
    <property type="term" value="P:generation of catalytic spliceosome for first transesterification step"/>
    <property type="evidence" value="ECO:0007669"/>
    <property type="project" value="UniProtKB-UniRule"/>
</dbReference>
<protein>
    <recommendedName>
        <fullName evidence="8">Splicing factor YJU2</fullName>
    </recommendedName>
</protein>
<evidence type="ECO:0000256" key="1">
    <source>
        <dbReference type="ARBA" id="ARBA00004123"/>
    </source>
</evidence>
<keyword evidence="3 8" id="KW-0479">Metal-binding</keyword>
<evidence type="ECO:0000256" key="9">
    <source>
        <dbReference type="SAM" id="Coils"/>
    </source>
</evidence>